<dbReference type="EMBL" id="JAZBJZ010000080">
    <property type="protein sequence ID" value="MEE3718498.1"/>
    <property type="molecule type" value="Genomic_DNA"/>
</dbReference>
<protein>
    <submittedName>
        <fullName evidence="6">TetR/AcrR family transcriptional regulator</fullName>
    </submittedName>
</protein>
<feature type="domain" description="HTH tetR-type" evidence="5">
    <location>
        <begin position="6"/>
        <end position="66"/>
    </location>
</feature>
<dbReference type="PANTHER" id="PTHR30055:SF234">
    <property type="entry name" value="HTH-TYPE TRANSCRIPTIONAL REGULATOR BETI"/>
    <property type="match status" value="1"/>
</dbReference>
<keyword evidence="3" id="KW-0804">Transcription</keyword>
<evidence type="ECO:0000256" key="3">
    <source>
        <dbReference type="ARBA" id="ARBA00023163"/>
    </source>
</evidence>
<organism evidence="6 7">
    <name type="scientific">Tumidithrix elongata BACA0141</name>
    <dbReference type="NCBI Taxonomy" id="2716417"/>
    <lineage>
        <taxon>Bacteria</taxon>
        <taxon>Bacillati</taxon>
        <taxon>Cyanobacteriota</taxon>
        <taxon>Cyanophyceae</taxon>
        <taxon>Pseudanabaenales</taxon>
        <taxon>Pseudanabaenaceae</taxon>
        <taxon>Tumidithrix</taxon>
        <taxon>Tumidithrix elongata</taxon>
    </lineage>
</organism>
<keyword evidence="7" id="KW-1185">Reference proteome</keyword>
<gene>
    <name evidence="6" type="ORF">V2H45_17290</name>
</gene>
<dbReference type="PROSITE" id="PS50977">
    <property type="entry name" value="HTH_TETR_2"/>
    <property type="match status" value="1"/>
</dbReference>
<dbReference type="PRINTS" id="PR00455">
    <property type="entry name" value="HTHTETR"/>
</dbReference>
<name>A0AAW9Q6F7_9CYAN</name>
<dbReference type="Proteomes" id="UP001333818">
    <property type="component" value="Unassembled WGS sequence"/>
</dbReference>
<dbReference type="InterPro" id="IPR050109">
    <property type="entry name" value="HTH-type_TetR-like_transc_reg"/>
</dbReference>
<dbReference type="PANTHER" id="PTHR30055">
    <property type="entry name" value="HTH-TYPE TRANSCRIPTIONAL REGULATOR RUTR"/>
    <property type="match status" value="1"/>
</dbReference>
<evidence type="ECO:0000313" key="6">
    <source>
        <dbReference type="EMBL" id="MEE3718498.1"/>
    </source>
</evidence>
<dbReference type="GO" id="GO:0000976">
    <property type="term" value="F:transcription cis-regulatory region binding"/>
    <property type="evidence" value="ECO:0007669"/>
    <property type="project" value="TreeGrafter"/>
</dbReference>
<evidence type="ECO:0000313" key="7">
    <source>
        <dbReference type="Proteomes" id="UP001333818"/>
    </source>
</evidence>
<evidence type="ECO:0000256" key="4">
    <source>
        <dbReference type="PROSITE-ProRule" id="PRU00335"/>
    </source>
</evidence>
<keyword evidence="1" id="KW-0805">Transcription regulation</keyword>
<dbReference type="RefSeq" id="WP_330484931.1">
    <property type="nucleotide sequence ID" value="NZ_JAZBJZ010000080.1"/>
</dbReference>
<dbReference type="InterPro" id="IPR001647">
    <property type="entry name" value="HTH_TetR"/>
</dbReference>
<dbReference type="Pfam" id="PF00440">
    <property type="entry name" value="TetR_N"/>
    <property type="match status" value="1"/>
</dbReference>
<reference evidence="6" key="1">
    <citation type="submission" date="2024-01" db="EMBL/GenBank/DDBJ databases">
        <title>Bank of Algae and Cyanobacteria of the Azores (BACA) strain genomes.</title>
        <authorList>
            <person name="Luz R."/>
            <person name="Cordeiro R."/>
            <person name="Fonseca A."/>
            <person name="Goncalves V."/>
        </authorList>
    </citation>
    <scope>NUCLEOTIDE SEQUENCE</scope>
    <source>
        <strain evidence="6">BACA0141</strain>
    </source>
</reference>
<dbReference type="SUPFAM" id="SSF46689">
    <property type="entry name" value="Homeodomain-like"/>
    <property type="match status" value="1"/>
</dbReference>
<dbReference type="AlphaFoldDB" id="A0AAW9Q6F7"/>
<feature type="DNA-binding region" description="H-T-H motif" evidence="4">
    <location>
        <begin position="29"/>
        <end position="48"/>
    </location>
</feature>
<sequence>MARNKEETKARILAAVGSVLARSGFQKVGVNAIAKEAGVDKVLIYRYFENLASLLGAYGCSSDFWLTLDEVVDREMLADEKIPFADKMTSMLLRFLHGLQKRPVTQEIMRWELLEQNELTDELYKVREDLGKSLLDILQSQEAIAEEVDLPAISAVLGAGLVFLLLKSKTNNCFLGVDLQSPEGWQRIESAVTYIVQATLQKIETEK</sequence>
<comment type="caution">
    <text evidence="6">The sequence shown here is derived from an EMBL/GenBank/DDBJ whole genome shotgun (WGS) entry which is preliminary data.</text>
</comment>
<dbReference type="GO" id="GO:0003700">
    <property type="term" value="F:DNA-binding transcription factor activity"/>
    <property type="evidence" value="ECO:0007669"/>
    <property type="project" value="TreeGrafter"/>
</dbReference>
<evidence type="ECO:0000259" key="5">
    <source>
        <dbReference type="PROSITE" id="PS50977"/>
    </source>
</evidence>
<evidence type="ECO:0000256" key="2">
    <source>
        <dbReference type="ARBA" id="ARBA00023125"/>
    </source>
</evidence>
<proteinExistence type="predicted"/>
<dbReference type="Gene3D" id="1.10.357.10">
    <property type="entry name" value="Tetracycline Repressor, domain 2"/>
    <property type="match status" value="1"/>
</dbReference>
<accession>A0AAW9Q6F7</accession>
<keyword evidence="2 4" id="KW-0238">DNA-binding</keyword>
<dbReference type="InterPro" id="IPR009057">
    <property type="entry name" value="Homeodomain-like_sf"/>
</dbReference>
<evidence type="ECO:0000256" key="1">
    <source>
        <dbReference type="ARBA" id="ARBA00023015"/>
    </source>
</evidence>